<keyword evidence="6" id="KW-0814">Transposable element</keyword>
<dbReference type="EMBL" id="VDCH01000056">
    <property type="protein sequence ID" value="TNJ35966.1"/>
    <property type="molecule type" value="Genomic_DNA"/>
</dbReference>
<keyword evidence="5 6" id="KW-0233">DNA recombination</keyword>
<proteinExistence type="inferred from homology"/>
<reference evidence="7 8" key="1">
    <citation type="submission" date="2019-05" db="EMBL/GenBank/DDBJ databases">
        <title>Draft Whole-Genome sequence of the green sulfur bacterium Chlorobaculum thiosulfatiphilum DSM 249.</title>
        <authorList>
            <person name="Meyer T.E."/>
            <person name="Kyndt J.A."/>
        </authorList>
    </citation>
    <scope>NUCLEOTIDE SEQUENCE [LARGE SCALE GENOMIC DNA]</scope>
    <source>
        <strain evidence="7 8">DSM 249</strain>
    </source>
</reference>
<dbReference type="GO" id="GO:0004803">
    <property type="term" value="F:transposase activity"/>
    <property type="evidence" value="ECO:0007669"/>
    <property type="project" value="UniProtKB-UniRule"/>
</dbReference>
<dbReference type="NCBIfam" id="NF033543">
    <property type="entry name" value="transpos_IS256"/>
    <property type="match status" value="1"/>
</dbReference>
<evidence type="ECO:0000256" key="1">
    <source>
        <dbReference type="ARBA" id="ARBA00002190"/>
    </source>
</evidence>
<evidence type="ECO:0000256" key="3">
    <source>
        <dbReference type="ARBA" id="ARBA00022578"/>
    </source>
</evidence>
<evidence type="ECO:0000256" key="6">
    <source>
        <dbReference type="RuleBase" id="RU365089"/>
    </source>
</evidence>
<evidence type="ECO:0000256" key="2">
    <source>
        <dbReference type="ARBA" id="ARBA00010961"/>
    </source>
</evidence>
<dbReference type="GO" id="GO:0006313">
    <property type="term" value="P:DNA transposition"/>
    <property type="evidence" value="ECO:0007669"/>
    <property type="project" value="UniProtKB-UniRule"/>
</dbReference>
<dbReference type="OrthoDB" id="9779930at2"/>
<dbReference type="Proteomes" id="UP000308271">
    <property type="component" value="Unassembled WGS sequence"/>
</dbReference>
<dbReference type="Pfam" id="PF00872">
    <property type="entry name" value="Transposase_mut"/>
    <property type="match status" value="1"/>
</dbReference>
<keyword evidence="3 6" id="KW-0815">Transposition</keyword>
<organism evidence="7 8">
    <name type="scientific">Chlorobaculum thiosulfatiphilum</name>
    <name type="common">Chlorobium limicola f.sp. thiosulfatophilum</name>
    <dbReference type="NCBI Taxonomy" id="115852"/>
    <lineage>
        <taxon>Bacteria</taxon>
        <taxon>Pseudomonadati</taxon>
        <taxon>Chlorobiota</taxon>
        <taxon>Chlorobiia</taxon>
        <taxon>Chlorobiales</taxon>
        <taxon>Chlorobiaceae</taxon>
        <taxon>Chlorobaculum</taxon>
    </lineage>
</organism>
<dbReference type="PANTHER" id="PTHR33217:SF5">
    <property type="entry name" value="MUTATOR FAMILY TRANSPOSASE"/>
    <property type="match status" value="1"/>
</dbReference>
<name>A0A5C4RXE7_CHLTI</name>
<comment type="function">
    <text evidence="1 6">Required for the transposition of the insertion element.</text>
</comment>
<dbReference type="AlphaFoldDB" id="A0A5C4RXE7"/>
<dbReference type="PANTHER" id="PTHR33217">
    <property type="entry name" value="TRANSPOSASE FOR INSERTION SEQUENCE ELEMENT IS1081"/>
    <property type="match status" value="1"/>
</dbReference>
<keyword evidence="4 6" id="KW-0238">DNA-binding</keyword>
<sequence length="411" mass="46582">MTRKKDKIPDRQGELIDQLIQESGGPQALFAKGGLLEQLKKRLIETVLEGELDEHLGYQKHAPIVPKSGNSRNGHGSKTIIVDNDQLEINPPRDRNSTFEPQLIPKRQTRFKGFDEKILAMYARGMSVRDMQAMLLELYQVEVSEALISSVTDAVLGDVRAWQSRPLDAVYPIVYFDCIVVKSRQEGKVSNKAVYLALAITMEGQKELLGLWISQNEGAKFWLGIMTELKNRGVEDILIAAVDGLVGFPDAIAAVFPETEVQLCIVHMVRNSTKFVSWKDRKELCADLKMIYGSASAGQAELNLQAFADKWDAKYPSVSKLWYRHWENIIPFFDYSAEIRKVIYTTNAIESLNRSLRKVLKTKGAFPNDESIMKLIYLAMQNIAKKWTMPLRNWGAVINQFSIKFEGRLPV</sequence>
<evidence type="ECO:0000313" key="7">
    <source>
        <dbReference type="EMBL" id="TNJ35966.1"/>
    </source>
</evidence>
<dbReference type="GO" id="GO:0003677">
    <property type="term" value="F:DNA binding"/>
    <property type="evidence" value="ECO:0007669"/>
    <property type="project" value="UniProtKB-UniRule"/>
</dbReference>
<protein>
    <recommendedName>
        <fullName evidence="6">Mutator family transposase</fullName>
    </recommendedName>
</protein>
<keyword evidence="8" id="KW-1185">Reference proteome</keyword>
<evidence type="ECO:0000256" key="5">
    <source>
        <dbReference type="ARBA" id="ARBA00023172"/>
    </source>
</evidence>
<evidence type="ECO:0000313" key="8">
    <source>
        <dbReference type="Proteomes" id="UP000308271"/>
    </source>
</evidence>
<evidence type="ECO:0000256" key="4">
    <source>
        <dbReference type="ARBA" id="ARBA00023125"/>
    </source>
</evidence>
<comment type="similarity">
    <text evidence="2 6">Belongs to the transposase mutator family.</text>
</comment>
<accession>A0A5C4RXE7</accession>
<dbReference type="RefSeq" id="WP_139457934.1">
    <property type="nucleotide sequence ID" value="NZ_VDCH01000056.1"/>
</dbReference>
<dbReference type="PROSITE" id="PS01007">
    <property type="entry name" value="TRANSPOSASE_MUTATOR"/>
    <property type="match status" value="1"/>
</dbReference>
<gene>
    <name evidence="7" type="ORF">FGF66_12320</name>
</gene>
<comment type="caution">
    <text evidence="7">The sequence shown here is derived from an EMBL/GenBank/DDBJ whole genome shotgun (WGS) entry which is preliminary data.</text>
</comment>
<dbReference type="InterPro" id="IPR001207">
    <property type="entry name" value="Transposase_mutator"/>
</dbReference>